<evidence type="ECO:0000256" key="2">
    <source>
        <dbReference type="ARBA" id="ARBA00022532"/>
    </source>
</evidence>
<dbReference type="NCBIfam" id="NF004863">
    <property type="entry name" value="PRK06223.1"/>
    <property type="match status" value="1"/>
</dbReference>
<dbReference type="AlphaFoldDB" id="A0A832T926"/>
<dbReference type="SUPFAM" id="SSF51735">
    <property type="entry name" value="NAD(P)-binding Rossmann-fold domains"/>
    <property type="match status" value="1"/>
</dbReference>
<organism evidence="12 13">
    <name type="scientific">Methanopyrus kandleri</name>
    <dbReference type="NCBI Taxonomy" id="2320"/>
    <lineage>
        <taxon>Archaea</taxon>
        <taxon>Methanobacteriati</taxon>
        <taxon>Methanobacteriota</taxon>
        <taxon>Methanomada group</taxon>
        <taxon>Methanopyri</taxon>
        <taxon>Methanopyrales</taxon>
        <taxon>Methanopyraceae</taxon>
        <taxon>Methanopyrus</taxon>
    </lineage>
</organism>
<feature type="binding site" evidence="7">
    <location>
        <position position="154"/>
    </location>
    <ligand>
        <name>substrate</name>
    </ligand>
</feature>
<dbReference type="GeneID" id="1477170"/>
<feature type="active site" description="Proton acceptor" evidence="6">
    <location>
        <position position="178"/>
    </location>
</feature>
<keyword evidence="5 8" id="KW-0520">NAD</keyword>
<comment type="similarity">
    <text evidence="1 9">Belongs to the LDH/MDH superfamily.</text>
</comment>
<dbReference type="InterPro" id="IPR001236">
    <property type="entry name" value="Lactate/malate_DH_N"/>
</dbReference>
<evidence type="ECO:0000256" key="9">
    <source>
        <dbReference type="RuleBase" id="RU003369"/>
    </source>
</evidence>
<dbReference type="Pfam" id="PF02866">
    <property type="entry name" value="Ldh_1_C"/>
    <property type="match status" value="1"/>
</dbReference>
<comment type="caution">
    <text evidence="12">The sequence shown here is derived from an EMBL/GenBank/DDBJ whole genome shotgun (WGS) entry which is preliminary data.</text>
</comment>
<dbReference type="EMBL" id="DUJS01000001">
    <property type="protein sequence ID" value="HII69701.1"/>
    <property type="molecule type" value="Genomic_DNA"/>
</dbReference>
<evidence type="ECO:0000256" key="6">
    <source>
        <dbReference type="PIRSR" id="PIRSR000102-1"/>
    </source>
</evidence>
<dbReference type="Pfam" id="PF00056">
    <property type="entry name" value="Ldh_1_N"/>
    <property type="match status" value="1"/>
</dbReference>
<dbReference type="InterPro" id="IPR015955">
    <property type="entry name" value="Lactate_DH/Glyco_Ohase_4_C"/>
</dbReference>
<dbReference type="InterPro" id="IPR001557">
    <property type="entry name" value="L-lactate/malate_DH"/>
</dbReference>
<accession>A0A832T926</accession>
<dbReference type="Gene3D" id="3.90.110.10">
    <property type="entry name" value="Lactate dehydrogenase/glycoside hydrolase, family 4, C-terminal"/>
    <property type="match status" value="1"/>
</dbReference>
<dbReference type="CDD" id="cd05294">
    <property type="entry name" value="LDH-like_MDH_nadp"/>
    <property type="match status" value="1"/>
</dbReference>
<evidence type="ECO:0000313" key="13">
    <source>
        <dbReference type="Proteomes" id="UP000619545"/>
    </source>
</evidence>
<protein>
    <submittedName>
        <fullName evidence="12">Malate dehydrogenase</fullName>
    </submittedName>
</protein>
<feature type="binding site" evidence="8">
    <location>
        <position position="98"/>
    </location>
    <ligand>
        <name>NAD(+)</name>
        <dbReference type="ChEBI" id="CHEBI:57540"/>
    </ligand>
</feature>
<keyword evidence="4 9" id="KW-0560">Oxidoreductase</keyword>
<evidence type="ECO:0000256" key="8">
    <source>
        <dbReference type="PIRSR" id="PIRSR000102-3"/>
    </source>
</evidence>
<evidence type="ECO:0000256" key="4">
    <source>
        <dbReference type="ARBA" id="ARBA00023002"/>
    </source>
</evidence>
<dbReference type="GO" id="GO:0006089">
    <property type="term" value="P:lactate metabolic process"/>
    <property type="evidence" value="ECO:0007669"/>
    <property type="project" value="TreeGrafter"/>
</dbReference>
<feature type="binding site" evidence="8">
    <location>
        <begin position="121"/>
        <end position="123"/>
    </location>
    <ligand>
        <name>NAD(+)</name>
        <dbReference type="ChEBI" id="CHEBI:57540"/>
    </ligand>
</feature>
<dbReference type="GO" id="GO:0004459">
    <property type="term" value="F:L-lactate dehydrogenase (NAD+) activity"/>
    <property type="evidence" value="ECO:0007669"/>
    <property type="project" value="InterPro"/>
</dbReference>
<name>A0A832T926_9EURY</name>
<dbReference type="InterPro" id="IPR022383">
    <property type="entry name" value="Lactate/malate_DH_C"/>
</dbReference>
<dbReference type="Proteomes" id="UP000619545">
    <property type="component" value="Unassembled WGS sequence"/>
</dbReference>
<feature type="domain" description="Lactate/malate dehydrogenase C-terminal" evidence="11">
    <location>
        <begin position="148"/>
        <end position="312"/>
    </location>
</feature>
<feature type="binding site" evidence="7">
    <location>
        <position position="123"/>
    </location>
    <ligand>
        <name>substrate</name>
    </ligand>
</feature>
<feature type="binding site" evidence="7">
    <location>
        <position position="85"/>
    </location>
    <ligand>
        <name>substrate</name>
    </ligand>
</feature>
<dbReference type="PRINTS" id="PR00086">
    <property type="entry name" value="LLDHDRGNASE"/>
</dbReference>
<evidence type="ECO:0000313" key="12">
    <source>
        <dbReference type="EMBL" id="HII69701.1"/>
    </source>
</evidence>
<sequence>MSKVAVIGATGRVGSTAAARLALLDCVNEVTLIARPKSVDKLRGLRRDILDSLAAAQKDAEITIGCERDDYVDADVIVMTAGIPRKPGQTRLDLTKDNAAIIKKYLEGVAEENPEAIVLVVTNPVDVLTYVALKVSGLPKNRVIGLGTHLDSMRFKVLIAKHFNVHMSEVHTRIIGEHGDTMVPVISSTSVGGIPVTRMPGWEDFDVEEAVREVKEAGQRIIETWGGSQFGPAQAITNLVRTILQDERRVLTVSAYLDGEIDGIRDVCIGVPARLGREGVLEIVPIELEEDEMRAFRRSVKVVKEATREAMEAISER</sequence>
<evidence type="ECO:0000256" key="3">
    <source>
        <dbReference type="ARBA" id="ARBA00022857"/>
    </source>
</evidence>
<dbReference type="SMR" id="A0A832T926"/>
<dbReference type="SUPFAM" id="SSF56327">
    <property type="entry name" value="LDH C-terminal domain-like"/>
    <property type="match status" value="1"/>
</dbReference>
<keyword evidence="3" id="KW-0521">NADP</keyword>
<dbReference type="OMA" id="THLDSMR"/>
<dbReference type="InterPro" id="IPR018177">
    <property type="entry name" value="L-lactate_DH_AS"/>
</dbReference>
<gene>
    <name evidence="12" type="ORF">HA336_00525</name>
</gene>
<dbReference type="Gene3D" id="3.40.50.720">
    <property type="entry name" value="NAD(P)-binding Rossmann-like Domain"/>
    <property type="match status" value="1"/>
</dbReference>
<dbReference type="RefSeq" id="WP_011019437.1">
    <property type="nucleotide sequence ID" value="NZ_DUJS01000001.1"/>
</dbReference>
<evidence type="ECO:0000259" key="10">
    <source>
        <dbReference type="Pfam" id="PF00056"/>
    </source>
</evidence>
<evidence type="ECO:0000256" key="5">
    <source>
        <dbReference type="ARBA" id="ARBA00023027"/>
    </source>
</evidence>
<dbReference type="InterPro" id="IPR036291">
    <property type="entry name" value="NAD(P)-bd_dom_sf"/>
</dbReference>
<feature type="binding site" evidence="8">
    <location>
        <begin position="8"/>
        <end position="14"/>
    </location>
    <ligand>
        <name>NAD(+)</name>
        <dbReference type="ChEBI" id="CHEBI:57540"/>
    </ligand>
</feature>
<dbReference type="PANTHER" id="PTHR43128:SF16">
    <property type="entry name" value="L-LACTATE DEHYDROGENASE"/>
    <property type="match status" value="1"/>
</dbReference>
<evidence type="ECO:0000256" key="1">
    <source>
        <dbReference type="ARBA" id="ARBA00008104"/>
    </source>
</evidence>
<evidence type="ECO:0000259" key="11">
    <source>
        <dbReference type="Pfam" id="PF02866"/>
    </source>
</evidence>
<reference evidence="12" key="1">
    <citation type="journal article" date="2020" name="bioRxiv">
        <title>A rank-normalized archaeal taxonomy based on genome phylogeny resolves widespread incomplete and uneven classifications.</title>
        <authorList>
            <person name="Rinke C."/>
            <person name="Chuvochina M."/>
            <person name="Mussig A.J."/>
            <person name="Chaumeil P.-A."/>
            <person name="Waite D.W."/>
            <person name="Whitman W.B."/>
            <person name="Parks D.H."/>
            <person name="Hugenholtz P."/>
        </authorList>
    </citation>
    <scope>NUCLEOTIDE SEQUENCE</scope>
    <source>
        <strain evidence="12">UBA8853</strain>
    </source>
</reference>
<feature type="domain" description="Lactate/malate dehydrogenase N-terminal" evidence="10">
    <location>
        <begin position="3"/>
        <end position="145"/>
    </location>
</feature>
<feature type="binding site" evidence="7">
    <location>
        <position position="91"/>
    </location>
    <ligand>
        <name>substrate</name>
    </ligand>
</feature>
<dbReference type="PANTHER" id="PTHR43128">
    <property type="entry name" value="L-2-HYDROXYCARBOXYLATE DEHYDROGENASE (NAD(P)(+))"/>
    <property type="match status" value="1"/>
</dbReference>
<dbReference type="PROSITE" id="PS00064">
    <property type="entry name" value="L_LDH"/>
    <property type="match status" value="1"/>
</dbReference>
<dbReference type="PIRSF" id="PIRSF000102">
    <property type="entry name" value="Lac_mal_DH"/>
    <property type="match status" value="1"/>
</dbReference>
<keyword evidence="2" id="KW-0816">Tricarboxylic acid cycle</keyword>
<dbReference type="GO" id="GO:0006099">
    <property type="term" value="P:tricarboxylic acid cycle"/>
    <property type="evidence" value="ECO:0007669"/>
    <property type="project" value="UniProtKB-KW"/>
</dbReference>
<proteinExistence type="inferred from homology"/>
<evidence type="ECO:0000256" key="7">
    <source>
        <dbReference type="PIRSR" id="PIRSR000102-2"/>
    </source>
</evidence>